<evidence type="ECO:0000313" key="3">
    <source>
        <dbReference type="Proteomes" id="UP001314263"/>
    </source>
</evidence>
<protein>
    <recommendedName>
        <fullName evidence="4">Ribosomal protein L35</fullName>
    </recommendedName>
</protein>
<dbReference type="InterPro" id="IPR043928">
    <property type="entry name" value="DNVP"/>
</dbReference>
<dbReference type="Proteomes" id="UP001314263">
    <property type="component" value="Unassembled WGS sequence"/>
</dbReference>
<proteinExistence type="predicted"/>
<name>A0AAV1I0P5_9CHLO</name>
<dbReference type="Pfam" id="PF19060">
    <property type="entry name" value="DVNP"/>
    <property type="match status" value="1"/>
</dbReference>
<gene>
    <name evidence="2" type="ORF">CVIRNUC_003631</name>
</gene>
<evidence type="ECO:0008006" key="4">
    <source>
        <dbReference type="Google" id="ProtNLM"/>
    </source>
</evidence>
<feature type="region of interest" description="Disordered" evidence="1">
    <location>
        <begin position="73"/>
        <end position="100"/>
    </location>
</feature>
<feature type="compositionally biased region" description="Basic residues" evidence="1">
    <location>
        <begin position="74"/>
        <end position="93"/>
    </location>
</feature>
<dbReference type="GO" id="GO:0051276">
    <property type="term" value="P:chromosome organization"/>
    <property type="evidence" value="ECO:0007669"/>
    <property type="project" value="InterPro"/>
</dbReference>
<dbReference type="EMBL" id="CAUYUE010000004">
    <property type="protein sequence ID" value="CAK0769094.1"/>
    <property type="molecule type" value="Genomic_DNA"/>
</dbReference>
<evidence type="ECO:0000256" key="1">
    <source>
        <dbReference type="SAM" id="MobiDB-lite"/>
    </source>
</evidence>
<organism evidence="2 3">
    <name type="scientific">Coccomyxa viridis</name>
    <dbReference type="NCBI Taxonomy" id="1274662"/>
    <lineage>
        <taxon>Eukaryota</taxon>
        <taxon>Viridiplantae</taxon>
        <taxon>Chlorophyta</taxon>
        <taxon>core chlorophytes</taxon>
        <taxon>Trebouxiophyceae</taxon>
        <taxon>Trebouxiophyceae incertae sedis</taxon>
        <taxon>Coccomyxaceae</taxon>
        <taxon>Coccomyxa</taxon>
    </lineage>
</organism>
<dbReference type="AlphaFoldDB" id="A0AAV1I0P5"/>
<accession>A0AAV1I0P5</accession>
<evidence type="ECO:0000313" key="2">
    <source>
        <dbReference type="EMBL" id="CAK0769094.1"/>
    </source>
</evidence>
<sequence length="112" mass="12992">MFSLFGGAHKSRHAAIQKRKVWNGELAKTDSNLTKKDLCLSSDGKRVVSKKRHELGLKRQAQMVKEGTWAKPFAKGHKARKSRKSHMTRKSPQRHVTSSRDMRFWTRLSFMQ</sequence>
<keyword evidence="3" id="KW-1185">Reference proteome</keyword>
<comment type="caution">
    <text evidence="2">The sequence shown here is derived from an EMBL/GenBank/DDBJ whole genome shotgun (WGS) entry which is preliminary data.</text>
</comment>
<reference evidence="2 3" key="1">
    <citation type="submission" date="2023-10" db="EMBL/GenBank/DDBJ databases">
        <authorList>
            <person name="Maclean D."/>
            <person name="Macfadyen A."/>
        </authorList>
    </citation>
    <scope>NUCLEOTIDE SEQUENCE [LARGE SCALE GENOMIC DNA]</scope>
</reference>
<dbReference type="GO" id="GO:0003677">
    <property type="term" value="F:DNA binding"/>
    <property type="evidence" value="ECO:0007669"/>
    <property type="project" value="InterPro"/>
</dbReference>